<evidence type="ECO:0000313" key="2">
    <source>
        <dbReference type="EMBL" id="MBC8752680.1"/>
    </source>
</evidence>
<sequence length="81" mass="9712">MSPCHLLKPLLQKYRRHLTLLFLPPYSPQLTPIERVWKLTRRLTLNDCYFATLAEVLEAVHACFRHWIRPNAVRRRLCCII</sequence>
<evidence type="ECO:0000259" key="1">
    <source>
        <dbReference type="Pfam" id="PF13358"/>
    </source>
</evidence>
<gene>
    <name evidence="2" type="ORF">F6X42_41895</name>
</gene>
<dbReference type="Proteomes" id="UP000736373">
    <property type="component" value="Unassembled WGS sequence"/>
</dbReference>
<dbReference type="InterPro" id="IPR036397">
    <property type="entry name" value="RNaseH_sf"/>
</dbReference>
<dbReference type="Pfam" id="PF13358">
    <property type="entry name" value="DDE_3"/>
    <property type="match status" value="1"/>
</dbReference>
<organism evidence="2 3">
    <name type="scientific">Paraburkholderia podalyriae</name>
    <dbReference type="NCBI Taxonomy" id="1938811"/>
    <lineage>
        <taxon>Bacteria</taxon>
        <taxon>Pseudomonadati</taxon>
        <taxon>Pseudomonadota</taxon>
        <taxon>Betaproteobacteria</taxon>
        <taxon>Burkholderiales</taxon>
        <taxon>Burkholderiaceae</taxon>
        <taxon>Paraburkholderia</taxon>
    </lineage>
</organism>
<feature type="domain" description="Tc1-like transposase DDE" evidence="1">
    <location>
        <begin position="6"/>
        <end position="52"/>
    </location>
</feature>
<proteinExistence type="predicted"/>
<comment type="caution">
    <text evidence="2">The sequence shown here is derived from an EMBL/GenBank/DDBJ whole genome shotgun (WGS) entry which is preliminary data.</text>
</comment>
<keyword evidence="3" id="KW-1185">Reference proteome</keyword>
<dbReference type="EMBL" id="VZQQ01000133">
    <property type="protein sequence ID" value="MBC8752680.1"/>
    <property type="molecule type" value="Genomic_DNA"/>
</dbReference>
<evidence type="ECO:0000313" key="3">
    <source>
        <dbReference type="Proteomes" id="UP000736373"/>
    </source>
</evidence>
<accession>A0ABR7Q2A6</accession>
<dbReference type="Gene3D" id="3.30.420.10">
    <property type="entry name" value="Ribonuclease H-like superfamily/Ribonuclease H"/>
    <property type="match status" value="1"/>
</dbReference>
<reference evidence="2 3" key="1">
    <citation type="submission" date="2019-09" db="EMBL/GenBank/DDBJ databases">
        <title>Paraburkholderia podalyriae sp. nov., A South African Podalyria-associated rhizobium.</title>
        <authorList>
            <person name="Mavima L."/>
            <person name="Beukes C.W."/>
            <person name="Palmer M."/>
            <person name="De Meyer S.E."/>
            <person name="James E.K."/>
            <person name="Maluk M."/>
            <person name="Avontuur J.R."/>
            <person name="Chan W.Y."/>
            <person name="Venter S.N."/>
            <person name="Steenkamp E.T."/>
        </authorList>
    </citation>
    <scope>NUCLEOTIDE SEQUENCE [LARGE SCALE GENOMIC DNA]</scope>
    <source>
        <strain evidence="2 3">WC7.3b</strain>
    </source>
</reference>
<name>A0ABR7Q2A6_9BURK</name>
<protein>
    <recommendedName>
        <fullName evidence="1">Tc1-like transposase DDE domain-containing protein</fullName>
    </recommendedName>
</protein>
<dbReference type="InterPro" id="IPR038717">
    <property type="entry name" value="Tc1-like_DDE_dom"/>
</dbReference>